<comment type="similarity">
    <text evidence="1">Belongs to the DNA polymerase type-B family.</text>
</comment>
<gene>
    <name evidence="10" type="ORF">niasHS_016592</name>
</gene>
<feature type="domain" description="DNA-directed DNA polymerase family B mitochondria/virus" evidence="9">
    <location>
        <begin position="1285"/>
        <end position="1453"/>
    </location>
</feature>
<dbReference type="PANTHER" id="PTHR33568">
    <property type="entry name" value="DNA POLYMERASE"/>
    <property type="match status" value="1"/>
</dbReference>
<dbReference type="EC" id="2.7.7.7" evidence="2"/>
<feature type="domain" description="DNA-directed DNA polymerase family B mitochondria/virus" evidence="9">
    <location>
        <begin position="1496"/>
        <end position="1594"/>
    </location>
</feature>
<evidence type="ECO:0000313" key="10">
    <source>
        <dbReference type="EMBL" id="KAL3070241.1"/>
    </source>
</evidence>
<evidence type="ECO:0000313" key="11">
    <source>
        <dbReference type="Proteomes" id="UP001620645"/>
    </source>
</evidence>
<dbReference type="GO" id="GO:0003887">
    <property type="term" value="F:DNA-directed DNA polymerase activity"/>
    <property type="evidence" value="ECO:0007669"/>
    <property type="project" value="UniProtKB-KW"/>
</dbReference>
<evidence type="ECO:0000256" key="6">
    <source>
        <dbReference type="ARBA" id="ARBA00022932"/>
    </source>
</evidence>
<evidence type="ECO:0000256" key="1">
    <source>
        <dbReference type="ARBA" id="ARBA00005755"/>
    </source>
</evidence>
<reference evidence="10 11" key="1">
    <citation type="submission" date="2024-10" db="EMBL/GenBank/DDBJ databases">
        <authorList>
            <person name="Kim D."/>
        </authorList>
    </citation>
    <scope>NUCLEOTIDE SEQUENCE [LARGE SCALE GENOMIC DNA]</scope>
    <source>
        <strain evidence="10">Taebaek</strain>
    </source>
</reference>
<keyword evidence="5" id="KW-0235">DNA replication</keyword>
<dbReference type="SUPFAM" id="SSF53098">
    <property type="entry name" value="Ribonuclease H-like"/>
    <property type="match status" value="1"/>
</dbReference>
<organism evidence="10 11">
    <name type="scientific">Heterodera schachtii</name>
    <name type="common">Sugarbeet cyst nematode worm</name>
    <name type="synonym">Tylenchus schachtii</name>
    <dbReference type="NCBI Taxonomy" id="97005"/>
    <lineage>
        <taxon>Eukaryota</taxon>
        <taxon>Metazoa</taxon>
        <taxon>Ecdysozoa</taxon>
        <taxon>Nematoda</taxon>
        <taxon>Chromadorea</taxon>
        <taxon>Rhabditida</taxon>
        <taxon>Tylenchina</taxon>
        <taxon>Tylenchomorpha</taxon>
        <taxon>Tylenchoidea</taxon>
        <taxon>Heteroderidae</taxon>
        <taxon>Heteroderinae</taxon>
        <taxon>Heterodera</taxon>
    </lineage>
</organism>
<evidence type="ECO:0000256" key="7">
    <source>
        <dbReference type="ARBA" id="ARBA00023125"/>
    </source>
</evidence>
<name>A0ABD2HYW5_HETSC</name>
<evidence type="ECO:0000256" key="4">
    <source>
        <dbReference type="ARBA" id="ARBA00022695"/>
    </source>
</evidence>
<keyword evidence="4" id="KW-0548">Nucleotidyltransferase</keyword>
<sequence length="1759" mass="204428">MQPKHDSLTGNRSEEDNIKIKERLEAKQFDGDCYVCLEAAQAESGRFKEDVLKRLFMMCLSYAMNGAAAINVVANHYVFLLTSRHLDYEIAVHFKNVKKIDNSMAERILTRFEIVDQSNKSKERPSLREEPFVIDITAIESKGVKKKMTGKGRSDFNISYHMANGSTYELQNADNLCLFRAFEFLRMKFELSRQRFSEYKKNERWQFENVKALCNTCNIDLDLPFYSIEDYGDRIQPKHDSLTGNRSEEDNIKIKERLEAKQFDGDCYVCLEAAQAESGRFKEDVLKRLFMMCLSYAMNGAAAINVVANHYVFLLTSRHLDYEIAVHFKNVKKIDNSMAERILTRFEIVDQSNKSKERPSLREEPFVIDITAIESKGVKKKMTGKGRSDFNISYHMANGSTYELQNADNLCLFRAFEFLRMKFELSRQRFSEYKKNERWQFENVKALCNTCNIDLDLPFYSIEDYGDRIQPKHDSLTGNRSEEDNIKIKERLEAKQFDGDCYVCLEAAQAESGRFKEDVLKRLFMMCLSYAMNGAAAINVVANHYVFLLTSRHLDYEIAVHFKNVKKIDNSMAERILTRFEIVDQSNKSKERPSLREEPFVIDITAIESKGVKKKMTGKGRSDFNISYHMANGSTYELQNADNLCLFRAFEFLRMKFELSRQRFSEYKKNERWQFENVKALCNTCNIDLDLPFYSIEDYGDRIQTFKCRDCFDHHAKMTNCKIKRGNEINMIEKSIFCLGFHAPRECYIPYRPKVKKDKRIIFFDFEYTTDFKPEQNLARFKHQVNFCYAHVTCTRCIEKGVWAQELDQACSICGPYRTYAWASFDFFNTEVECRFKVEDPLAAFTKWLLQFDAEVLGIEPNERGKKRKRPVKENNNNVVGFFDDEAEEDNSDDNNDAENNYMLGYDETNVKPKSVITYAYAHAGSRYDHVLIYGEMLRMGIRPVLIRQGNHLLEMKAQKRGIITTTIFRDSYKLIPIKLANFVKTFGLEIDGVENKKYFPHKFNKEVNYGTVLETLPPIEDYFPGGLFPAERQKFEQWYTENRNTRFELCEVVADYCKTDVQILAHGMVKMRELFFTATDQELTDSITIPSACMKFFVFLAHENNERISIIPHMGYEKRGKQSTFARKYLKWRAEEEMQENGLTLRHVESPDGEFKFGNYLLDGMLERPGADKNLAIEVNGCYWHGCPNCFPDDSQIVGGGETAGAIRARDAKRIRDIAREFEVEILWECQLIRLPENDPAMKAFFDNTPDSGPIDFHDAFFGGRTGPEWLYASVINQDTGAQKGRTIKVKDFNSLYPSRNMFIKYPVGHPTKLNMDMKVNWTRPEHIVDNNGTKMEGIIKCFAVPPRHCLYDIPVLPRRTNIRTLFPLCRTCSEIYPNGKVDPKYNCPHFDEAERGFSTTVVHFELEAALRAGYKVTHIYSAYIWPLSSDWSETLFHPYLNKFLKIKFEASGYPANCCEEGINEEELEQRKQSYINNPWDGNKVLLNPNEIKPNPGLRYVSKLCLNSLWGRFALRNRLTKTEIVDCHAELAKLLNDDKIEISSIDQLTEKFWMVCSKAKDEHVVEHDTSNVVIALWTTAAARIHLLDSLQKVYEPAPGVYRKDTRILYMDTDSIFYYYETALGDPLPSGQQLGELTDEYPRHTIMEFVCGEYEFKVKLRGITLDSDACEQMSFEKMKEMVLQNWGQADNNVRFNYPTKNFRITKEGEIFTVPLVKKFNPTVNKGVIRDEGLFVAPFGYSTWEYCRANNPKDCRCKHQ</sequence>
<comment type="catalytic activity">
    <reaction evidence="8">
        <text>DNA(n) + a 2'-deoxyribonucleoside 5'-triphosphate = DNA(n+1) + diphosphate</text>
        <dbReference type="Rhea" id="RHEA:22508"/>
        <dbReference type="Rhea" id="RHEA-COMP:17339"/>
        <dbReference type="Rhea" id="RHEA-COMP:17340"/>
        <dbReference type="ChEBI" id="CHEBI:33019"/>
        <dbReference type="ChEBI" id="CHEBI:61560"/>
        <dbReference type="ChEBI" id="CHEBI:173112"/>
        <dbReference type="EC" id="2.7.7.7"/>
    </reaction>
</comment>
<dbReference type="EMBL" id="JBICCN010000416">
    <property type="protein sequence ID" value="KAL3070241.1"/>
    <property type="molecule type" value="Genomic_DNA"/>
</dbReference>
<dbReference type="GO" id="GO:0042575">
    <property type="term" value="C:DNA polymerase complex"/>
    <property type="evidence" value="ECO:0007669"/>
    <property type="project" value="UniProtKB-ARBA"/>
</dbReference>
<dbReference type="PANTHER" id="PTHR33568:SF3">
    <property type="entry name" value="DNA-DIRECTED DNA POLYMERASE"/>
    <property type="match status" value="1"/>
</dbReference>
<dbReference type="Gene3D" id="3.40.960.10">
    <property type="entry name" value="VSR Endonuclease"/>
    <property type="match status" value="1"/>
</dbReference>
<dbReference type="Proteomes" id="UP001620645">
    <property type="component" value="Unassembled WGS sequence"/>
</dbReference>
<dbReference type="GO" id="GO:0006260">
    <property type="term" value="P:DNA replication"/>
    <property type="evidence" value="ECO:0007669"/>
    <property type="project" value="UniProtKB-KW"/>
</dbReference>
<dbReference type="Gene3D" id="3.90.1600.10">
    <property type="entry name" value="Palm domain of DNA polymerase"/>
    <property type="match status" value="1"/>
</dbReference>
<dbReference type="SUPFAM" id="SSF56672">
    <property type="entry name" value="DNA/RNA polymerases"/>
    <property type="match status" value="1"/>
</dbReference>
<dbReference type="InterPro" id="IPR036397">
    <property type="entry name" value="RNaseH_sf"/>
</dbReference>
<keyword evidence="7" id="KW-0238">DNA-binding</keyword>
<protein>
    <recommendedName>
        <fullName evidence="2">DNA-directed DNA polymerase</fullName>
        <ecNumber evidence="2">2.7.7.7</ecNumber>
    </recommendedName>
</protein>
<dbReference type="InterPro" id="IPR043502">
    <property type="entry name" value="DNA/RNA_pol_sf"/>
</dbReference>
<evidence type="ECO:0000256" key="8">
    <source>
        <dbReference type="ARBA" id="ARBA00049244"/>
    </source>
</evidence>
<keyword evidence="6" id="KW-0239">DNA-directed DNA polymerase</keyword>
<evidence type="ECO:0000259" key="9">
    <source>
        <dbReference type="Pfam" id="PF03175"/>
    </source>
</evidence>
<dbReference type="GO" id="GO:0003677">
    <property type="term" value="F:DNA binding"/>
    <property type="evidence" value="ECO:0007669"/>
    <property type="project" value="UniProtKB-KW"/>
</dbReference>
<dbReference type="InterPro" id="IPR012337">
    <property type="entry name" value="RNaseH-like_sf"/>
</dbReference>
<keyword evidence="3" id="KW-0808">Transferase</keyword>
<evidence type="ECO:0000256" key="3">
    <source>
        <dbReference type="ARBA" id="ARBA00022679"/>
    </source>
</evidence>
<keyword evidence="11" id="KW-1185">Reference proteome</keyword>
<evidence type="ECO:0000256" key="2">
    <source>
        <dbReference type="ARBA" id="ARBA00012417"/>
    </source>
</evidence>
<proteinExistence type="inferred from homology"/>
<evidence type="ECO:0000256" key="5">
    <source>
        <dbReference type="ARBA" id="ARBA00022705"/>
    </source>
</evidence>
<comment type="caution">
    <text evidence="10">The sequence shown here is derived from an EMBL/GenBank/DDBJ whole genome shotgun (WGS) entry which is preliminary data.</text>
</comment>
<dbReference type="Pfam" id="PF03175">
    <property type="entry name" value="DNA_pol_B_2"/>
    <property type="match status" value="3"/>
</dbReference>
<feature type="domain" description="DNA-directed DNA polymerase family B mitochondria/virus" evidence="9">
    <location>
        <begin position="910"/>
        <end position="1107"/>
    </location>
</feature>
<dbReference type="InterPro" id="IPR004868">
    <property type="entry name" value="DNA-dir_DNA_pol_B_mt/vir"/>
</dbReference>
<dbReference type="Gene3D" id="3.30.420.10">
    <property type="entry name" value="Ribonuclease H-like superfamily/Ribonuclease H"/>
    <property type="match status" value="1"/>
</dbReference>
<accession>A0ABD2HYW5</accession>
<dbReference type="InterPro" id="IPR023211">
    <property type="entry name" value="DNA_pol_palm_dom_sf"/>
</dbReference>